<reference evidence="2" key="1">
    <citation type="journal article" date="2014" name="Front. Microbiol.">
        <title>High frequency of phylogenetically diverse reductive dehalogenase-homologous genes in deep subseafloor sedimentary metagenomes.</title>
        <authorList>
            <person name="Kawai M."/>
            <person name="Futagami T."/>
            <person name="Toyoda A."/>
            <person name="Takaki Y."/>
            <person name="Nishi S."/>
            <person name="Hori S."/>
            <person name="Arai W."/>
            <person name="Tsubouchi T."/>
            <person name="Morono Y."/>
            <person name="Uchiyama I."/>
            <person name="Ito T."/>
            <person name="Fujiyama A."/>
            <person name="Inagaki F."/>
            <person name="Takami H."/>
        </authorList>
    </citation>
    <scope>NUCLEOTIDE SEQUENCE</scope>
    <source>
        <strain evidence="2">Expedition CK06-06</strain>
    </source>
</reference>
<dbReference type="AlphaFoldDB" id="X1PZ36"/>
<accession>X1PZ36</accession>
<name>X1PZ36_9ZZZZ</name>
<proteinExistence type="predicted"/>
<keyword evidence="1" id="KW-0808">Transferase</keyword>
<dbReference type="Pfam" id="PF01144">
    <property type="entry name" value="CoA_trans"/>
    <property type="match status" value="1"/>
</dbReference>
<dbReference type="InterPro" id="IPR004165">
    <property type="entry name" value="CoA_trans_fam_I"/>
</dbReference>
<dbReference type="SUPFAM" id="SSF100950">
    <property type="entry name" value="NagB/RpiA/CoA transferase-like"/>
    <property type="match status" value="1"/>
</dbReference>
<dbReference type="InterPro" id="IPR037171">
    <property type="entry name" value="NagB/RpiA_transferase-like"/>
</dbReference>
<dbReference type="PANTHER" id="PTHR13707">
    <property type="entry name" value="KETOACID-COENZYME A TRANSFERASE"/>
    <property type="match status" value="1"/>
</dbReference>
<sequence length="133" mass="13915">MPINKVFTNFDEAVKDVHDGTIIMIGGFIGKVGMPTNLILALRDEGAKNLTIVSNRVGGMDIDALFEAKQVGKAIASAPVPGSRTPISPFEEQYLAGEVKLEIVPQGTLVERMRAGGAGLGGFYTPTGVGTAI</sequence>
<feature type="non-terminal residue" evidence="2">
    <location>
        <position position="133"/>
    </location>
</feature>
<organism evidence="2">
    <name type="scientific">marine sediment metagenome</name>
    <dbReference type="NCBI Taxonomy" id="412755"/>
    <lineage>
        <taxon>unclassified sequences</taxon>
        <taxon>metagenomes</taxon>
        <taxon>ecological metagenomes</taxon>
    </lineage>
</organism>
<dbReference type="InterPro" id="IPR012792">
    <property type="entry name" value="3-oxoacid_CoA-transf_A"/>
</dbReference>
<dbReference type="PANTHER" id="PTHR13707:SF60">
    <property type="entry name" value="ACETATE COA-TRANSFERASE SUBUNIT ALPHA"/>
    <property type="match status" value="1"/>
</dbReference>
<evidence type="ECO:0000313" key="2">
    <source>
        <dbReference type="EMBL" id="GAI47791.1"/>
    </source>
</evidence>
<evidence type="ECO:0000256" key="1">
    <source>
        <dbReference type="ARBA" id="ARBA00022679"/>
    </source>
</evidence>
<dbReference type="NCBIfam" id="TIGR02429">
    <property type="entry name" value="pcaI_scoA_fam"/>
    <property type="match status" value="1"/>
</dbReference>
<dbReference type="EMBL" id="BARV01041087">
    <property type="protein sequence ID" value="GAI47791.1"/>
    <property type="molecule type" value="Genomic_DNA"/>
</dbReference>
<dbReference type="Gene3D" id="3.40.1080.10">
    <property type="entry name" value="Glutaconate Coenzyme A-transferase"/>
    <property type="match status" value="1"/>
</dbReference>
<comment type="caution">
    <text evidence="2">The sequence shown here is derived from an EMBL/GenBank/DDBJ whole genome shotgun (WGS) entry which is preliminary data.</text>
</comment>
<dbReference type="GO" id="GO:0008410">
    <property type="term" value="F:CoA-transferase activity"/>
    <property type="evidence" value="ECO:0007669"/>
    <property type="project" value="InterPro"/>
</dbReference>
<gene>
    <name evidence="2" type="ORF">S06H3_62355</name>
</gene>
<protein>
    <submittedName>
        <fullName evidence="2">Uncharacterized protein</fullName>
    </submittedName>
</protein>